<dbReference type="Proteomes" id="UP000887577">
    <property type="component" value="Unplaced"/>
</dbReference>
<dbReference type="InterPro" id="IPR036322">
    <property type="entry name" value="WD40_repeat_dom_sf"/>
</dbReference>
<dbReference type="WBParaSite" id="PSU_v2.g11216.t1">
    <property type="protein sequence ID" value="PSU_v2.g11216.t1"/>
    <property type="gene ID" value="PSU_v2.g11216"/>
</dbReference>
<keyword evidence="4" id="KW-0677">Repeat</keyword>
<evidence type="ECO:0000256" key="6">
    <source>
        <dbReference type="SAM" id="Coils"/>
    </source>
</evidence>
<dbReference type="Pfam" id="PF00400">
    <property type="entry name" value="WD40"/>
    <property type="match status" value="5"/>
</dbReference>
<dbReference type="InterPro" id="IPR021772">
    <property type="entry name" value="WDR48/Bun107"/>
</dbReference>
<dbReference type="InterPro" id="IPR051246">
    <property type="entry name" value="WDR48"/>
</dbReference>
<dbReference type="PRINTS" id="PR00320">
    <property type="entry name" value="GPROTEINBRPT"/>
</dbReference>
<evidence type="ECO:0000256" key="1">
    <source>
        <dbReference type="ARBA" id="ARBA00006917"/>
    </source>
</evidence>
<dbReference type="PANTHER" id="PTHR19862">
    <property type="entry name" value="WD REPEAT-CONTAINING PROTEIN 48"/>
    <property type="match status" value="1"/>
</dbReference>
<feature type="repeat" description="WD" evidence="5">
    <location>
        <begin position="115"/>
        <end position="156"/>
    </location>
</feature>
<feature type="repeat" description="WD" evidence="5">
    <location>
        <begin position="167"/>
        <end position="199"/>
    </location>
</feature>
<accession>A0A914XVF9</accession>
<evidence type="ECO:0000313" key="8">
    <source>
        <dbReference type="WBParaSite" id="PSU_v2.g11216.t1"/>
    </source>
</evidence>
<dbReference type="SUPFAM" id="SSF50978">
    <property type="entry name" value="WD40 repeat-like"/>
    <property type="match status" value="1"/>
</dbReference>
<evidence type="ECO:0000256" key="4">
    <source>
        <dbReference type="ARBA" id="ARBA00022737"/>
    </source>
</evidence>
<protein>
    <recommendedName>
        <fullName evidence="2">WD repeat-containing protein 48 homolog</fullName>
    </recommendedName>
</protein>
<dbReference type="GO" id="GO:0043130">
    <property type="term" value="F:ubiquitin binding"/>
    <property type="evidence" value="ECO:0007669"/>
    <property type="project" value="TreeGrafter"/>
</dbReference>
<feature type="coiled-coil region" evidence="6">
    <location>
        <begin position="653"/>
        <end position="693"/>
    </location>
</feature>
<dbReference type="Pfam" id="PF11816">
    <property type="entry name" value="DUF3337"/>
    <property type="match status" value="1"/>
</dbReference>
<comment type="similarity">
    <text evidence="1">Belongs to the WD repeat WDR48 family.</text>
</comment>
<dbReference type="CDD" id="cd00200">
    <property type="entry name" value="WD40"/>
    <property type="match status" value="1"/>
</dbReference>
<evidence type="ECO:0000256" key="5">
    <source>
        <dbReference type="PROSITE-ProRule" id="PRU00221"/>
    </source>
</evidence>
<dbReference type="Gene3D" id="2.130.10.10">
    <property type="entry name" value="YVTN repeat-like/Quinoprotein amine dehydrogenase"/>
    <property type="match status" value="2"/>
</dbReference>
<feature type="repeat" description="WD" evidence="5">
    <location>
        <begin position="73"/>
        <end position="114"/>
    </location>
</feature>
<dbReference type="InterPro" id="IPR020472">
    <property type="entry name" value="WD40_PAC1"/>
</dbReference>
<feature type="repeat" description="WD" evidence="5">
    <location>
        <begin position="21"/>
        <end position="62"/>
    </location>
</feature>
<evidence type="ECO:0000256" key="2">
    <source>
        <dbReference type="ARBA" id="ARBA00021538"/>
    </source>
</evidence>
<dbReference type="PROSITE" id="PS00678">
    <property type="entry name" value="WD_REPEATS_1"/>
    <property type="match status" value="1"/>
</dbReference>
<dbReference type="InterPro" id="IPR015943">
    <property type="entry name" value="WD40/YVTN_repeat-like_dom_sf"/>
</dbReference>
<dbReference type="InterPro" id="IPR001680">
    <property type="entry name" value="WD40_rpt"/>
</dbReference>
<evidence type="ECO:0000256" key="3">
    <source>
        <dbReference type="ARBA" id="ARBA00022574"/>
    </source>
</evidence>
<proteinExistence type="inferred from homology"/>
<dbReference type="PROSITE" id="PS50294">
    <property type="entry name" value="WD_REPEATS_REGION"/>
    <property type="match status" value="4"/>
</dbReference>
<dbReference type="GO" id="GO:0000724">
    <property type="term" value="P:double-strand break repair via homologous recombination"/>
    <property type="evidence" value="ECO:0007669"/>
    <property type="project" value="TreeGrafter"/>
</dbReference>
<feature type="repeat" description="WD" evidence="5">
    <location>
        <begin position="209"/>
        <end position="250"/>
    </location>
</feature>
<dbReference type="InterPro" id="IPR019775">
    <property type="entry name" value="WD40_repeat_CS"/>
</dbReference>
<keyword evidence="7" id="KW-1185">Reference proteome</keyword>
<dbReference type="AlphaFoldDB" id="A0A914XVF9"/>
<organism evidence="7 8">
    <name type="scientific">Panagrolaimus superbus</name>
    <dbReference type="NCBI Taxonomy" id="310955"/>
    <lineage>
        <taxon>Eukaryota</taxon>
        <taxon>Metazoa</taxon>
        <taxon>Ecdysozoa</taxon>
        <taxon>Nematoda</taxon>
        <taxon>Chromadorea</taxon>
        <taxon>Rhabditida</taxon>
        <taxon>Tylenchina</taxon>
        <taxon>Panagrolaimomorpha</taxon>
        <taxon>Panagrolaimoidea</taxon>
        <taxon>Panagrolaimidae</taxon>
        <taxon>Panagrolaimus</taxon>
    </lineage>
</organism>
<name>A0A914XVF9_9BILA</name>
<evidence type="ECO:0000313" key="7">
    <source>
        <dbReference type="Proteomes" id="UP000887577"/>
    </source>
</evidence>
<sequence length="813" mass="92957">MMVTAPRKRVQLSFVVRDQFEKKHRGSIVALQYDSMNGHLYSAGSDTIIRKWDIRLPEHIATNKQHGRYLSSMEHHVDWVNDLVLCCSGKNLVSASSDTTLKIWNVEKGFCMSTLRTHKDYVRCLAYAKDVEFIASAGLDHCIYLWTVDTLTRLNSMNNAISGTSSFNETSNSIYSIAMNPTATVLVSGSPENALRIWDPRNCVRVCKLRGHSDNIRAITVNKDGTQCLSASSDGTIRLWSIGQQRCIASINCHSDSVWTLQADSNFTHVYSGGRDHRVYRTPLNDVSKSKLVVVEDSPIQKVIILLGEEYLRHLYTATWGSSIKRWDLPADYSLSMKMNSNYDEPVMCHEPGLYIKGAPSIRQQVVLNDKRHIVTKDTEGFVATWDVLQARKINDHGKVEMDKIIKESNKKVFVPNWINNIDVKSGMLQITLDESEVFSAWTTAKDAGFADRPPESRLNYGGMMLRSLFNKWPYAMKDDDEESPVGNYVPAPEHTPILLMEENGKPVFRCTANDMVNIADSEMQEFFPRWVLDIVEKNQFPKYNKIPFNLQKFPTISDKNPKKERLSATEMLTIRKVMEHVYDRIVRPAEQSEGTNGTSSLYAAQYPPALEQKKLEPDVDLRSVKHFVWKQAGDLVIQYKVIKGNTSFKKWSERLKEKKIEDESQRQRLEQVARLKEKLRRERELRDQADLLTDSDIDKLIEYLNAGNSLTAIPIDPSMYGMNNGGYGDPYADYGYDRPKTAKPEERSDEDIFKEIVAFYKTNPDHNIGNIPDTIASNPNKDWDHNHRFGDFKGVNHQAKLFSDFEYNRKVG</sequence>
<keyword evidence="6" id="KW-0175">Coiled coil</keyword>
<reference evidence="8" key="1">
    <citation type="submission" date="2022-11" db="UniProtKB">
        <authorList>
            <consortium name="WormBaseParasite"/>
        </authorList>
    </citation>
    <scope>IDENTIFICATION</scope>
</reference>
<dbReference type="PROSITE" id="PS50082">
    <property type="entry name" value="WD_REPEATS_2"/>
    <property type="match status" value="5"/>
</dbReference>
<dbReference type="SMART" id="SM00320">
    <property type="entry name" value="WD40"/>
    <property type="match status" value="6"/>
</dbReference>
<keyword evidence="3 5" id="KW-0853">WD repeat</keyword>
<dbReference type="PANTHER" id="PTHR19862:SF14">
    <property type="entry name" value="WD REPEAT-CONTAINING PROTEIN 48"/>
    <property type="match status" value="1"/>
</dbReference>